<evidence type="ECO:0000256" key="5">
    <source>
        <dbReference type="ARBA" id="ARBA00022801"/>
    </source>
</evidence>
<name>A0ABX7M9P6_9RHOO</name>
<dbReference type="PANTHER" id="PTHR43253:SF1">
    <property type="entry name" value="TRICORN PROTEASE HOMOLOG 2-RELATED"/>
    <property type="match status" value="1"/>
</dbReference>
<dbReference type="EMBL" id="CP071060">
    <property type="protein sequence ID" value="QSI78465.1"/>
    <property type="molecule type" value="Genomic_DNA"/>
</dbReference>
<dbReference type="Gene3D" id="2.130.10.10">
    <property type="entry name" value="YVTN repeat-like/Quinoprotein amine dehydrogenase"/>
    <property type="match status" value="1"/>
</dbReference>
<keyword evidence="5 7" id="KW-0378">Hydrolase</keyword>
<keyword evidence="3 7" id="KW-0963">Cytoplasm</keyword>
<dbReference type="PANTHER" id="PTHR43253">
    <property type="entry name" value="TRICORN PROTEASE HOMOLOG 2-RELATED"/>
    <property type="match status" value="1"/>
</dbReference>
<dbReference type="RefSeq" id="WP_206255817.1">
    <property type="nucleotide sequence ID" value="NZ_CP071060.1"/>
</dbReference>
<dbReference type="SMART" id="SM00245">
    <property type="entry name" value="TSPc"/>
    <property type="match status" value="1"/>
</dbReference>
<comment type="function">
    <text evidence="7">Degrades oligopeptides.</text>
</comment>
<dbReference type="Gene3D" id="3.30.750.44">
    <property type="match status" value="1"/>
</dbReference>
<dbReference type="Proteomes" id="UP000663570">
    <property type="component" value="Chromosome"/>
</dbReference>
<dbReference type="Pfam" id="PF26549">
    <property type="entry name" value="Tricorn_N"/>
    <property type="match status" value="1"/>
</dbReference>
<feature type="domain" description="Tail specific protease" evidence="9">
    <location>
        <begin position="850"/>
        <end position="1043"/>
    </location>
</feature>
<dbReference type="SUPFAM" id="SSF69304">
    <property type="entry name" value="Tricorn protease N-terminal domain"/>
    <property type="match status" value="1"/>
</dbReference>
<dbReference type="PIRSF" id="PIRSF036421">
    <property type="entry name" value="Tricorn_protease"/>
    <property type="match status" value="1"/>
</dbReference>
<dbReference type="Gene3D" id="3.90.226.10">
    <property type="entry name" value="2-enoyl-CoA Hydratase, Chain A, domain 1"/>
    <property type="match status" value="1"/>
</dbReference>
<protein>
    <recommendedName>
        <fullName evidence="7">Tricorn protease homolog</fullName>
        <ecNumber evidence="7">3.4.21.-</ecNumber>
    </recommendedName>
</protein>
<dbReference type="InterPro" id="IPR036034">
    <property type="entry name" value="PDZ_sf"/>
</dbReference>
<dbReference type="Gene3D" id="2.30.42.10">
    <property type="match status" value="1"/>
</dbReference>
<dbReference type="Pfam" id="PF03572">
    <property type="entry name" value="Peptidase_S41"/>
    <property type="match status" value="1"/>
</dbReference>
<dbReference type="Gene3D" id="2.120.10.60">
    <property type="entry name" value="Tricorn protease N-terminal domain"/>
    <property type="match status" value="1"/>
</dbReference>
<reference evidence="10 11" key="1">
    <citation type="submission" date="2021-02" db="EMBL/GenBank/DDBJ databases">
        <title>Niveibacterium changnyeongensis HC41.</title>
        <authorList>
            <person name="Kang M."/>
        </authorList>
    </citation>
    <scope>NUCLEOTIDE SEQUENCE [LARGE SCALE GENOMIC DNA]</scope>
    <source>
        <strain evidence="10 11">HC41</strain>
    </source>
</reference>
<feature type="region of interest" description="Disordered" evidence="8">
    <location>
        <begin position="1072"/>
        <end position="1093"/>
    </location>
</feature>
<keyword evidence="4 7" id="KW-0645">Protease</keyword>
<dbReference type="InterPro" id="IPR005151">
    <property type="entry name" value="Tail-specific_protease"/>
</dbReference>
<evidence type="ECO:0000256" key="6">
    <source>
        <dbReference type="ARBA" id="ARBA00022825"/>
    </source>
</evidence>
<proteinExistence type="inferred from homology"/>
<dbReference type="InterPro" id="IPR029045">
    <property type="entry name" value="ClpP/crotonase-like_dom_sf"/>
</dbReference>
<dbReference type="SUPFAM" id="SSF82171">
    <property type="entry name" value="DPP6 N-terminal domain-like"/>
    <property type="match status" value="1"/>
</dbReference>
<evidence type="ECO:0000256" key="2">
    <source>
        <dbReference type="ARBA" id="ARBA00008524"/>
    </source>
</evidence>
<dbReference type="CDD" id="cd07562">
    <property type="entry name" value="Peptidase_S41_TRI"/>
    <property type="match status" value="1"/>
</dbReference>
<evidence type="ECO:0000256" key="8">
    <source>
        <dbReference type="SAM" id="MobiDB-lite"/>
    </source>
</evidence>
<accession>A0ABX7M9P6</accession>
<dbReference type="InterPro" id="IPR015943">
    <property type="entry name" value="WD40/YVTN_repeat-like_dom_sf"/>
</dbReference>
<keyword evidence="11" id="KW-1185">Reference proteome</keyword>
<evidence type="ECO:0000256" key="1">
    <source>
        <dbReference type="ARBA" id="ARBA00004496"/>
    </source>
</evidence>
<evidence type="ECO:0000256" key="3">
    <source>
        <dbReference type="ARBA" id="ARBA00022490"/>
    </source>
</evidence>
<dbReference type="InterPro" id="IPR012393">
    <property type="entry name" value="Tricorn_protease"/>
</dbReference>
<feature type="compositionally biased region" description="Acidic residues" evidence="8">
    <location>
        <begin position="521"/>
        <end position="541"/>
    </location>
</feature>
<keyword evidence="6 7" id="KW-0720">Serine protease</keyword>
<dbReference type="SUPFAM" id="SSF50156">
    <property type="entry name" value="PDZ domain-like"/>
    <property type="match status" value="1"/>
</dbReference>
<feature type="region of interest" description="Disordered" evidence="8">
    <location>
        <begin position="511"/>
        <end position="561"/>
    </location>
</feature>
<evidence type="ECO:0000256" key="4">
    <source>
        <dbReference type="ARBA" id="ARBA00022670"/>
    </source>
</evidence>
<dbReference type="EC" id="3.4.21.-" evidence="7"/>
<dbReference type="InterPro" id="IPR028204">
    <property type="entry name" value="Tricorn_C1"/>
</dbReference>
<dbReference type="SUPFAM" id="SSF52096">
    <property type="entry name" value="ClpP/crotonase"/>
    <property type="match status" value="1"/>
</dbReference>
<dbReference type="Pfam" id="PF14684">
    <property type="entry name" value="Tricorn_C1"/>
    <property type="match status" value="1"/>
</dbReference>
<gene>
    <name evidence="10" type="ORF">JY500_07590</name>
</gene>
<evidence type="ECO:0000313" key="10">
    <source>
        <dbReference type="EMBL" id="QSI78465.1"/>
    </source>
</evidence>
<dbReference type="Pfam" id="PF14685">
    <property type="entry name" value="PDZ_Tricorn"/>
    <property type="match status" value="1"/>
</dbReference>
<evidence type="ECO:0000313" key="11">
    <source>
        <dbReference type="Proteomes" id="UP000663570"/>
    </source>
</evidence>
<organism evidence="10 11">
    <name type="scientific">Niveibacterium microcysteis</name>
    <dbReference type="NCBI Taxonomy" id="2811415"/>
    <lineage>
        <taxon>Bacteria</taxon>
        <taxon>Pseudomonadati</taxon>
        <taxon>Pseudomonadota</taxon>
        <taxon>Betaproteobacteria</taxon>
        <taxon>Rhodocyclales</taxon>
        <taxon>Rhodocyclaceae</taxon>
        <taxon>Niveibacterium</taxon>
    </lineage>
</organism>
<evidence type="ECO:0000259" key="9">
    <source>
        <dbReference type="SMART" id="SM00245"/>
    </source>
</evidence>
<feature type="compositionally biased region" description="Basic and acidic residues" evidence="8">
    <location>
        <begin position="542"/>
        <end position="555"/>
    </location>
</feature>
<dbReference type="InterPro" id="IPR029414">
    <property type="entry name" value="Tricorn_PDZ"/>
</dbReference>
<sequence length="1093" mass="120947">MSHVPAYLRFPTVSGDTLVFVTDDDLWSVPLAGGVARRISGGRGLVGFPRFSPCGKWLAFIATDESHSEVYVMPAQGGAARRLTWLGAHTAVTGWTPDGRVVVASNADQPFFHMRRLFTVALDAPLPVLLPWGMASEASWSADGACVLGRNTSDPALWKRYRGGTVGHLWVDVDGKGEFAALDPFGDPRKAGNLACPMWIGDRIWFISDHEGIGNLYSCEPSGAGLRRHTEHGEHYVRHASTDGTTIVYQSGGDVYRLNPVGGDATRIEIEVPAARPQLARKFVSGDAELEALSVHPDGHTVALAVRGKAVSLPLWEGAMRQLGEEQGARYRLPVWLAEGVGVVMVSDASGEERLELHADEGVSVLEADFGRVTGIVAAPHGLRVVVTNHRNELWLADFVTREVRLLDRCDYRRIDEPAFSPDGAWLAYDFSVSRATRAIKLLEIASGRSGMASGEDFDDFSPAWDPSGKYLYFLSTRAFEPVYDEIVFDLSFPRATRPYLVALQADGVDPFEPLPRGFGDDEDEDEDDEDEDDGDEESDSKEEGDKKAEQAERKRPPKPVVVELEGLADRVRAFPVGAGRYGRIDAAKGIVYWTLHPVTTESDEDHDVADALLQSWDMREQKLDTVLGDVAGFLLALPGKALIADTSEGVRAFKIGEKPKEETEVGDFSRESGWVDLDRVQVEVDPRSEWRQMLREVWRLQRDQFWTADMSGVDWGRIWARYAPLVERISTREELSDLIWEMQGELATSHCYESGGDRKRVAALPLGHLGAEFSWDEANACYRIERLVRGDAWREGHDSPLAAVGVQAKPGERLLAIDGLACDREHPPQARLVARAGRKVELLLADADGANRRRAVVRALPGEDAARYREWVEANRARVREASGGRLGYLHIPDMVTWGFSEFHRYLRTESLRDGLIVDARFNRGGHVSQLLLEKLARRVLGYDVSRWGAPEPYPAHAVAGPVVCVTNQHAGSDGDIFSHCFKLMGLGPLVGTRTWGGVIGIWPRHRLVDGTITTQPEFSFWFKDVGWGVENWGTEPDVHVDIAPQDYANGRDPQLDKAVDVALAALSKQPPRVPDFSQRPRLDLPSWPPKG</sequence>
<comment type="subcellular location">
    <subcellularLocation>
        <location evidence="1 7">Cytoplasm</location>
    </subcellularLocation>
</comment>
<comment type="similarity">
    <text evidence="2 7">Belongs to the peptidase S41B family.</text>
</comment>
<dbReference type="Pfam" id="PF26550">
    <property type="entry name" value="Tricorn_2nd"/>
    <property type="match status" value="1"/>
</dbReference>
<evidence type="ECO:0000256" key="7">
    <source>
        <dbReference type="PIRNR" id="PIRNR036421"/>
    </source>
</evidence>